<evidence type="ECO:0000313" key="2">
    <source>
        <dbReference type="EMBL" id="KJY54750.1"/>
    </source>
</evidence>
<name>A0A0F4L803_9LACO</name>
<feature type="transmembrane region" description="Helical" evidence="1">
    <location>
        <begin position="402"/>
        <end position="423"/>
    </location>
</feature>
<keyword evidence="1" id="KW-0812">Transmembrane</keyword>
<dbReference type="HOGENOM" id="CLU_246754_0_0_9"/>
<organism evidence="2 3">
    <name type="scientific">Lactobacillus melliventris</name>
    <dbReference type="NCBI Taxonomy" id="1218507"/>
    <lineage>
        <taxon>Bacteria</taxon>
        <taxon>Bacillati</taxon>
        <taxon>Bacillota</taxon>
        <taxon>Bacilli</taxon>
        <taxon>Lactobacillales</taxon>
        <taxon>Lactobacillaceae</taxon>
        <taxon>Lactobacillus</taxon>
    </lineage>
</organism>
<feature type="transmembrane region" description="Helical" evidence="1">
    <location>
        <begin position="506"/>
        <end position="526"/>
    </location>
</feature>
<keyword evidence="2" id="KW-0614">Plasmid</keyword>
<dbReference type="EMBL" id="JXLI01000019">
    <property type="protein sequence ID" value="KJY54750.1"/>
    <property type="molecule type" value="Genomic_DNA"/>
</dbReference>
<feature type="transmembrane region" description="Helical" evidence="1">
    <location>
        <begin position="477"/>
        <end position="499"/>
    </location>
</feature>
<keyword evidence="1" id="KW-1133">Transmembrane helix</keyword>
<proteinExistence type="predicted"/>
<comment type="caution">
    <text evidence="2">The sequence shown here is derived from an EMBL/GenBank/DDBJ whole genome shotgun (WGS) entry which is preliminary data.</text>
</comment>
<feature type="transmembrane region" description="Helical" evidence="1">
    <location>
        <begin position="359"/>
        <end position="381"/>
    </location>
</feature>
<dbReference type="PATRIC" id="fig|1218507.3.peg.78"/>
<evidence type="ECO:0000313" key="3">
    <source>
        <dbReference type="Proteomes" id="UP000033531"/>
    </source>
</evidence>
<geneLocation type="plasmid" evidence="2">
    <name>pHma8p1</name>
</geneLocation>
<keyword evidence="1" id="KW-0472">Membrane</keyword>
<dbReference type="OrthoDB" id="2312556at2"/>
<dbReference type="RefSeq" id="WP_046325846.1">
    <property type="nucleotide sequence ID" value="NZ_JBHTMT010000007.1"/>
</dbReference>
<evidence type="ECO:0000256" key="1">
    <source>
        <dbReference type="SAM" id="Phobius"/>
    </source>
</evidence>
<accession>A0A0F4L803</accession>
<feature type="transmembrane region" description="Helical" evidence="1">
    <location>
        <begin position="21"/>
        <end position="42"/>
    </location>
</feature>
<sequence>MTKNKVKKKSKGRLLLRITAWLTSIVVILVVTITISGIVTLASNNRNHLNVTDGHGNIQWGANLIVEGWKEGINGIKGNFAKFGNHSWANSWGKNADVLNAWSKRKGKLTSQQLHGLRGTGINATSVESQGLYNYAKSLGIDPKAFKSNKSLLKVLTKYVNNKSLATDGAGNRRISKFGSMGKQATAEKNAWNKYTNNLLKAYNDLSGSAKEQVSGYLKKYGGTRGSEKWYEALKNAMQKYATGKAKKELGSANKKYAKEYANSAQGDEKVSADEVEKMLSKGEMPEPTTFWGKIGRAIMNLFWSSSVGSWLEKNGAGASIFAGETNINHLASDIQSQPLTLIYPVSGNYSSMKEISSWLQPAMIALGGALITLALVITTMRMGVGQAIDPVRSRINWYRNVVDTVISVIGVAAFPTFVTMILQLDGSILLAFAKFMTSVTPSGASETIFNTALKLGFDKTTVNAISTGMLLGGSDFSGVIFEIIYLLAYVGLAIYIKYFYFIRAVAFTIIISIGPIFVALWSLNWGKSKSINWIKDFIGTVFIQCIHALTLTFMAMFMDWNNGRITGQTAQQIAAMINWQKSNPGKQFLNAITLGLANQGPAQTTSGASVFEVLVVGFIVMILFQPLSNSLANLFGISTNMLDNIHQSTSRTVKAGALAGGAAIGATALAPAGLALGTGKGILGAAKDGVKNAAKDSDNLKEFKSNLKNGFHEDFKNSMAKRMPFRSSIAKLNGIVGPGAGRLIGMAPGAGASDVQAMLAGSAAGGIIGKRAARLANKPLAALGLGSLNKIKEDFRRNNNSGFTDSKIKQANAKTNKTLSRQNKAVWDADSGHEAVDQNIANIQKQKKAIEEAFNNGNITADDRDGQIAELNAKTDIVDKVLNDEDLANRMAQADANKQINGSYCNANKLARASRKALGKEATKLSSNRKGESDQIQKSLAIAGAATNGSNRSRIDGDAINTAAKNAKQKYAEINGDKFSENGFVNRKSWMDSNQYRQGESEAMKAAREHRAIETNGKIFSMPDQTDNPAFGNSMVNKTLFKQSLSEQMQKAGVSKDVQQDTLNAIDGVSGQALISNTKIHGSNTPLETLDYGLNNRLIKQRTFSINNEANSAKGAIPISAYELEKAFNDDTNPSTIIGGHSSDIFTAKSFQDYLSRNNSRKKYQKIQKDLAEGYADYQKSQATLNNEFDKGAEVSGIKNWLNVDKSTISKGADINDGTSLTPNDYIASSKIANYNKNFGPSGISPQKAIEELSYNVQNSTSANFKDGSGIKAGDLQVVTNNTGSYVRAKIKDGEYHLVGNYGLGDPSLAGDETVFQNLDFYPDGSIGPRYDPATHRIEEPYSISDNLKITRSYTNGGPDLHDMVGNYASKVPSTSFDISDYRTMQQAPELIKSKFDGSPITLDKLSNYSDYHYYSDGNHGVIVGKDKSDDLYKQVSNIVDDDILDTHVIGQQYSIPLKDTGNGLIPDDVKEPIVYSKSPITKQSEKQVIDNIKIHTNTTKSRLEFNQYLNGILSPTEKNLHNYIAANPAHLSIDDLDMTNL</sequence>
<gene>
    <name evidence="2" type="ORF">JF74_19310</name>
</gene>
<reference evidence="2 3" key="1">
    <citation type="submission" date="2015-01" db="EMBL/GenBank/DDBJ databases">
        <title>Comparative genomics of the lactic acid bacteria isolated from the honey bee gut.</title>
        <authorList>
            <person name="Ellegaard K.M."/>
            <person name="Tamarit D."/>
            <person name="Javelind E."/>
            <person name="Olofsson T."/>
            <person name="Andersson S.G."/>
            <person name="Vasquez A."/>
        </authorList>
    </citation>
    <scope>NUCLEOTIDE SEQUENCE [LARGE SCALE GENOMIC DNA]</scope>
    <source>
        <strain evidence="2 3">Hma8</strain>
        <plasmid evidence="2">pHma8p1</plasmid>
    </source>
</reference>
<protein>
    <submittedName>
        <fullName evidence="2">Uncharacterized protein</fullName>
    </submittedName>
</protein>
<dbReference type="Proteomes" id="UP000033531">
    <property type="component" value="Unassembled WGS sequence"/>
</dbReference>
<feature type="transmembrane region" description="Helical" evidence="1">
    <location>
        <begin position="538"/>
        <end position="559"/>
    </location>
</feature>